<organism evidence="4">
    <name type="scientific">Danio rerio</name>
    <name type="common">Zebrafish</name>
    <name type="synonym">Brachydanio rerio</name>
    <dbReference type="NCBI Taxonomy" id="7955"/>
    <lineage>
        <taxon>Eukaryota</taxon>
        <taxon>Metazoa</taxon>
        <taxon>Chordata</taxon>
        <taxon>Craniata</taxon>
        <taxon>Vertebrata</taxon>
        <taxon>Euteleostomi</taxon>
        <taxon>Actinopterygii</taxon>
        <taxon>Neopterygii</taxon>
        <taxon>Teleostei</taxon>
        <taxon>Ostariophysi</taxon>
        <taxon>Cypriniformes</taxon>
        <taxon>Danionidae</taxon>
        <taxon>Danioninae</taxon>
        <taxon>Danio</taxon>
    </lineage>
</organism>
<dbReference type="PANTHER" id="PTHR15267:SF1">
    <property type="entry name" value="TUMOR NECROSIS FACTOR LIGAND SUPERFAMILY MEMBER 18"/>
    <property type="match status" value="1"/>
</dbReference>
<dbReference type="OrthoDB" id="9904331at2759"/>
<dbReference type="Proteomes" id="UP000000437">
    <property type="component" value="Chromosome 3"/>
</dbReference>
<dbReference type="AGR" id="ZFIN:ZDB-GENE-101109-1"/>
<accession>A9Y5K7</accession>
<reference evidence="5" key="3">
    <citation type="journal article" date="2013" name="Nature">
        <title>The zebrafish reference genome sequence and its relationship to the human genome.</title>
        <authorList>
            <consortium name="Genome Reference Consortium Zebrafish"/>
            <person name="Howe K."/>
            <person name="Clark M.D."/>
            <person name="Torroja C.F."/>
            <person name="Torrance J."/>
            <person name="Berthelot C."/>
            <person name="Muffato M."/>
            <person name="Collins J.E."/>
            <person name="Humphray S."/>
            <person name="McLaren K."/>
            <person name="Matthews L."/>
            <person name="McLaren S."/>
            <person name="Sealy I."/>
            <person name="Caccamo M."/>
            <person name="Churcher C."/>
            <person name="Scott C."/>
            <person name="Barrett J.C."/>
            <person name="Koch R."/>
            <person name="Rauch G.J."/>
            <person name="White S."/>
            <person name="Chow W."/>
            <person name="Kilian B."/>
            <person name="Quintais L.T."/>
            <person name="Guerra-Assuncao J.A."/>
            <person name="Zhou Y."/>
            <person name="Gu Y."/>
            <person name="Yen J."/>
            <person name="Vogel J.H."/>
            <person name="Eyre T."/>
            <person name="Redmond S."/>
            <person name="Banerjee R."/>
            <person name="Chi J."/>
            <person name="Fu B."/>
            <person name="Langley E."/>
            <person name="Maguire S.F."/>
            <person name="Laird G.K."/>
            <person name="Lloyd D."/>
            <person name="Kenyon E."/>
            <person name="Donaldson S."/>
            <person name="Sehra H."/>
            <person name="Almeida-King J."/>
            <person name="Loveland J."/>
            <person name="Trevanion S."/>
            <person name="Jones M."/>
            <person name="Quail M."/>
            <person name="Willey D."/>
            <person name="Hunt A."/>
            <person name="Burton J."/>
            <person name="Sims S."/>
            <person name="McLay K."/>
            <person name="Plumb B."/>
            <person name="Davis J."/>
            <person name="Clee C."/>
            <person name="Oliver K."/>
            <person name="Clark R."/>
            <person name="Riddle C."/>
            <person name="Elliot D."/>
            <person name="Eliott D."/>
            <person name="Threadgold G."/>
            <person name="Harden G."/>
            <person name="Ware D."/>
            <person name="Begum S."/>
            <person name="Mortimore B."/>
            <person name="Mortimer B."/>
            <person name="Kerry G."/>
            <person name="Heath P."/>
            <person name="Phillimore B."/>
            <person name="Tracey A."/>
            <person name="Corby N."/>
            <person name="Dunn M."/>
            <person name="Johnson C."/>
            <person name="Wood J."/>
            <person name="Clark S."/>
            <person name="Pelan S."/>
            <person name="Griffiths G."/>
            <person name="Smith M."/>
            <person name="Glithero R."/>
            <person name="Howden P."/>
            <person name="Barker N."/>
            <person name="Lloyd C."/>
            <person name="Stevens C."/>
            <person name="Harley J."/>
            <person name="Holt K."/>
            <person name="Panagiotidis G."/>
            <person name="Lovell J."/>
            <person name="Beasley H."/>
            <person name="Henderson C."/>
            <person name="Gordon D."/>
            <person name="Auger K."/>
            <person name="Wright D."/>
            <person name="Collins J."/>
            <person name="Raisen C."/>
            <person name="Dyer L."/>
            <person name="Leung K."/>
            <person name="Robertson L."/>
            <person name="Ambridge K."/>
            <person name="Leongamornlert D."/>
            <person name="McGuire S."/>
            <person name="Gilderthorp R."/>
            <person name="Griffiths C."/>
            <person name="Manthravadi D."/>
            <person name="Nichol S."/>
            <person name="Barker G."/>
            <person name="Whitehead S."/>
            <person name="Kay M."/>
            <person name="Brown J."/>
            <person name="Murnane C."/>
            <person name="Gray E."/>
            <person name="Humphries M."/>
            <person name="Sycamore N."/>
            <person name="Barker D."/>
            <person name="Saunders D."/>
            <person name="Wallis J."/>
            <person name="Babbage A."/>
            <person name="Hammond S."/>
            <person name="Mashreghi-Mohammadi M."/>
            <person name="Barr L."/>
            <person name="Martin S."/>
            <person name="Wray P."/>
            <person name="Ellington A."/>
            <person name="Matthews N."/>
            <person name="Ellwood M."/>
            <person name="Woodmansey R."/>
            <person name="Clark G."/>
            <person name="Cooper J."/>
            <person name="Cooper J."/>
            <person name="Tromans A."/>
            <person name="Grafham D."/>
            <person name="Skuce C."/>
            <person name="Pandian R."/>
            <person name="Andrews R."/>
            <person name="Harrison E."/>
            <person name="Kimberley A."/>
            <person name="Garnett J."/>
            <person name="Fosker N."/>
            <person name="Hall R."/>
            <person name="Garner P."/>
            <person name="Kelly D."/>
            <person name="Bird C."/>
            <person name="Palmer S."/>
            <person name="Gehring I."/>
            <person name="Berger A."/>
            <person name="Dooley C.M."/>
            <person name="Ersan-Urun Z."/>
            <person name="Eser C."/>
            <person name="Geiger H."/>
            <person name="Geisler M."/>
            <person name="Karotki L."/>
            <person name="Kirn A."/>
            <person name="Konantz J."/>
            <person name="Konantz M."/>
            <person name="Oberlander M."/>
            <person name="Rudolph-Geiger S."/>
            <person name="Teucke M."/>
            <person name="Lanz C."/>
            <person name="Raddatz G."/>
            <person name="Osoegawa K."/>
            <person name="Zhu B."/>
            <person name="Rapp A."/>
            <person name="Widaa S."/>
            <person name="Langford C."/>
            <person name="Yang F."/>
            <person name="Schuster S.C."/>
            <person name="Carter N.P."/>
            <person name="Harrow J."/>
            <person name="Ning Z."/>
            <person name="Herrero J."/>
            <person name="Searle S.M."/>
            <person name="Enright A."/>
            <person name="Geisler R."/>
            <person name="Plasterk R.H."/>
            <person name="Lee C."/>
            <person name="Westerfield M."/>
            <person name="de Jong P.J."/>
            <person name="Zon L.I."/>
            <person name="Postlethwait J.H."/>
            <person name="Nusslein-Volhard C."/>
            <person name="Hubbard T.J."/>
            <person name="Roest Crollius H."/>
            <person name="Rogers J."/>
            <person name="Stemple D.L."/>
        </authorList>
    </citation>
    <scope>NUCLEOTIDE SEQUENCE [LARGE SCALE GENOMIC DNA]</scope>
</reference>
<dbReference type="Pfam" id="PF00229">
    <property type="entry name" value="TNF"/>
    <property type="match status" value="1"/>
</dbReference>
<feature type="domain" description="THD" evidence="3">
    <location>
        <begin position="109"/>
        <end position="149"/>
    </location>
</feature>
<comment type="similarity">
    <text evidence="1">Belongs to the tumor necrosis factor family.</text>
</comment>
<reference evidence="6" key="4">
    <citation type="journal article" date="2015" name="Mar. Genomics">
        <title>Evolutionary evidence of tumor necrosis factor super family members in the Japanese pufferfish (Takifugu rubripes): Comprehensive genomic identification and expression analysis.</title>
        <authorList>
            <person name="Biswas G."/>
            <person name="Kinoshita S."/>
            <person name="Kono T."/>
            <person name="Hikima J."/>
            <person name="Sakai M."/>
        </authorList>
    </citation>
    <scope>NUCLEOTIDE SEQUENCE</scope>
</reference>
<name>A9Y5K7_DANRE</name>
<dbReference type="RefSeq" id="NP_001122290.1">
    <property type="nucleotide sequence ID" value="NM_001128818.1"/>
</dbReference>
<evidence type="ECO:0000313" key="7">
    <source>
        <dbReference type="ZFIN" id="ZDB-GENE-101109-1"/>
    </source>
</evidence>
<dbReference type="GO" id="GO:0046427">
    <property type="term" value="P:positive regulation of receptor signaling pathway via JAK-STAT"/>
    <property type="evidence" value="ECO:0000315"/>
    <property type="project" value="ZFIN"/>
</dbReference>
<dbReference type="SUPFAM" id="SSF49842">
    <property type="entry name" value="TNF-like"/>
    <property type="match status" value="1"/>
</dbReference>
<dbReference type="InterPro" id="IPR008983">
    <property type="entry name" value="Tumour_necrosis_fac-like_dom"/>
</dbReference>
<protein>
    <submittedName>
        <fullName evidence="4 6">Tumor necrosis factor ligand superfamily member 18</fullName>
    </submittedName>
</protein>
<dbReference type="AlphaFoldDB" id="A9Y5K7"/>
<dbReference type="PANTHER" id="PTHR15267">
    <property type="entry name" value="TUMOR NECROSIS FACTOR LIGAND SUPERFAMILY MEMBER 18"/>
    <property type="match status" value="1"/>
</dbReference>
<dbReference type="GO" id="GO:0005164">
    <property type="term" value="F:tumor necrosis factor receptor binding"/>
    <property type="evidence" value="ECO:0007669"/>
    <property type="project" value="InterPro"/>
</dbReference>
<evidence type="ECO:0000256" key="1">
    <source>
        <dbReference type="ARBA" id="ARBA00008670"/>
    </source>
</evidence>
<dbReference type="GO" id="GO:0016020">
    <property type="term" value="C:membrane"/>
    <property type="evidence" value="ECO:0007669"/>
    <property type="project" value="InterPro"/>
</dbReference>
<keyword evidence="5" id="KW-1185">Reference proteome</keyword>
<proteinExistence type="evidence at transcript level"/>
<dbReference type="KEGG" id="dre:100148577"/>
<reference evidence="4" key="1">
    <citation type="submission" date="2007-08" db="EMBL/GenBank/DDBJ databases">
        <title>A novel GITR-independent role for GITRL in early embryonic development.</title>
        <authorList>
            <person name="Poulton L.D."/>
            <person name="Patton E."/>
            <person name="Nolan K."/>
            <person name="Waldmann H."/>
        </authorList>
    </citation>
    <scope>NUCLEOTIDE SEQUENCE</scope>
</reference>
<dbReference type="Gene3D" id="2.60.120.40">
    <property type="match status" value="1"/>
</dbReference>
<keyword evidence="2" id="KW-0812">Transmembrane</keyword>
<dbReference type="GO" id="GO:0055113">
    <property type="term" value="P:epiboly involved in gastrulation with mouth forming second"/>
    <property type="evidence" value="ECO:0000315"/>
    <property type="project" value="ZFIN"/>
</dbReference>
<evidence type="ECO:0000256" key="2">
    <source>
        <dbReference type="SAM" id="Phobius"/>
    </source>
</evidence>
<dbReference type="SMR" id="A9Y5K7"/>
<dbReference type="InterPro" id="IPR006052">
    <property type="entry name" value="TNF_dom"/>
</dbReference>
<dbReference type="EMBL" id="EU099310">
    <property type="protein sequence ID" value="ABV22578.1"/>
    <property type="molecule type" value="mRNA"/>
</dbReference>
<reference evidence="6" key="6">
    <citation type="submission" date="2025-04" db="UniProtKB">
        <authorList>
            <consortium name="RefSeq"/>
        </authorList>
    </citation>
    <scope>IDENTIFICATION</scope>
</reference>
<evidence type="ECO:0000313" key="5">
    <source>
        <dbReference type="Proteomes" id="UP000000437"/>
    </source>
</evidence>
<evidence type="ECO:0000259" key="3">
    <source>
        <dbReference type="Pfam" id="PF00229"/>
    </source>
</evidence>
<dbReference type="GO" id="GO:0002309">
    <property type="term" value="P:T cell proliferation involved in immune response"/>
    <property type="evidence" value="ECO:0007669"/>
    <property type="project" value="InterPro"/>
</dbReference>
<evidence type="ECO:0000313" key="4">
    <source>
        <dbReference type="EMBL" id="ABV22578.1"/>
    </source>
</evidence>
<dbReference type="ZFIN" id="ZDB-GENE-101109-1">
    <property type="gene designation" value="tnfsf18"/>
</dbReference>
<feature type="transmembrane region" description="Helical" evidence="2">
    <location>
        <begin position="35"/>
        <end position="55"/>
    </location>
</feature>
<dbReference type="GO" id="GO:0033209">
    <property type="term" value="P:tumor necrosis factor-mediated signaling pathway"/>
    <property type="evidence" value="ECO:0007669"/>
    <property type="project" value="InterPro"/>
</dbReference>
<evidence type="ECO:0000313" key="6">
    <source>
        <dbReference type="RefSeq" id="NP_001122290.1"/>
    </source>
</evidence>
<reference evidence="6" key="5">
    <citation type="journal article" date="2022" name="Dev. Comp. Immunol.">
        <title>Structures, evolutionary relationships and expression profiles of the tumour necrosis factor superfamily and their receptors in black rockfish (Sebastes schlegelii).</title>
        <authorList>
            <person name="Cao M."/>
            <person name="Wang N."/>
            <person name="Yan X."/>
            <person name="Yang N."/>
            <person name="Fu Q."/>
            <person name="Zhang X."/>
            <person name="Zhang Y."/>
            <person name="Li C."/>
        </authorList>
    </citation>
    <scope>NUCLEOTIDE SEQUENCE</scope>
</reference>
<sequence>MSLSAEHCRDTSGDRGGGGGFNGALIHQRTLIRGLIIWVTLLTLGLAASISLHFIPKESPAPSKQQGSETTSNNVYPGKKIDLMTFTPNWENTDVELLQWNTVEERFIKGEGQLTVTQGGAYFLYLQVTLDSRKKENHTITVQTQKQNVILKGYINGSNLSSGFLATGIYLDDDDTFNVTCKPKAKIQNSHIETYMGVIKLG</sequence>
<keyword evidence="2" id="KW-0472">Membrane</keyword>
<dbReference type="CTD" id="8995"/>
<dbReference type="InterPro" id="IPR042380">
    <property type="entry name" value="TNFSF18"/>
</dbReference>
<keyword evidence="2" id="KW-1133">Transmembrane helix</keyword>
<gene>
    <name evidence="6 7" type="primary">tnfsf18</name>
</gene>
<dbReference type="GeneID" id="100148577"/>
<reference evidence="6" key="2">
    <citation type="journal article" date="2010" name="Int. J. Dev. Biol.">
        <title>A novel role for Glucocorticoid-Induced TNF Receptor Ligand (Gitrl) in early embryonic zebrafish development.</title>
        <authorList>
            <person name="Poulton L.D."/>
            <person name="Nolan K.F."/>
            <person name="Anastasaki C."/>
            <person name="Waldmann H."/>
            <person name="Patton E.E."/>
        </authorList>
    </citation>
    <scope>NUCLEOTIDE SEQUENCE</scope>
</reference>